<evidence type="ECO:0000256" key="2">
    <source>
        <dbReference type="ARBA" id="ARBA00022729"/>
    </source>
</evidence>
<dbReference type="AlphaFoldDB" id="A0A7W5YBS0"/>
<dbReference type="InterPro" id="IPR002509">
    <property type="entry name" value="NODB_dom"/>
</dbReference>
<feature type="signal peptide" evidence="3">
    <location>
        <begin position="1"/>
        <end position="21"/>
    </location>
</feature>
<protein>
    <submittedName>
        <fullName evidence="5">Peptidoglycan/xylan/chitin deacetylase (PgdA/CDA1 family)</fullName>
    </submittedName>
</protein>
<reference evidence="5 6" key="1">
    <citation type="submission" date="2020-08" db="EMBL/GenBank/DDBJ databases">
        <title>Sequencing the genomes of 1000 actinobacteria strains.</title>
        <authorList>
            <person name="Klenk H.-P."/>
        </authorList>
    </citation>
    <scope>NUCLEOTIDE SEQUENCE [LARGE SCALE GENOMIC DNA]</scope>
    <source>
        <strain evidence="5 6">DSM 44320</strain>
    </source>
</reference>
<feature type="chain" id="PRO_5039615225" evidence="3">
    <location>
        <begin position="22"/>
        <end position="343"/>
    </location>
</feature>
<dbReference type="Proteomes" id="UP000579945">
    <property type="component" value="Unassembled WGS sequence"/>
</dbReference>
<comment type="subcellular location">
    <subcellularLocation>
        <location evidence="1">Secreted</location>
    </subcellularLocation>
</comment>
<dbReference type="PROSITE" id="PS51677">
    <property type="entry name" value="NODB"/>
    <property type="match status" value="1"/>
</dbReference>
<gene>
    <name evidence="5" type="ORF">FHR33_004343</name>
</gene>
<dbReference type="RefSeq" id="WP_183650496.1">
    <property type="nucleotide sequence ID" value="NZ_BAAAXX010000048.1"/>
</dbReference>
<evidence type="ECO:0000256" key="1">
    <source>
        <dbReference type="ARBA" id="ARBA00004613"/>
    </source>
</evidence>
<evidence type="ECO:0000313" key="5">
    <source>
        <dbReference type="EMBL" id="MBB3728483.1"/>
    </source>
</evidence>
<dbReference type="EMBL" id="JACIBV010000001">
    <property type="protein sequence ID" value="MBB3728483.1"/>
    <property type="molecule type" value="Genomic_DNA"/>
</dbReference>
<dbReference type="PANTHER" id="PTHR34216">
    <property type="match status" value="1"/>
</dbReference>
<evidence type="ECO:0000256" key="3">
    <source>
        <dbReference type="SAM" id="SignalP"/>
    </source>
</evidence>
<accession>A0A7W5YBS0</accession>
<proteinExistence type="predicted"/>
<dbReference type="SUPFAM" id="SSF88713">
    <property type="entry name" value="Glycoside hydrolase/deacetylase"/>
    <property type="match status" value="1"/>
</dbReference>
<organism evidence="5 6">
    <name type="scientific">Nonomuraea dietziae</name>
    <dbReference type="NCBI Taxonomy" id="65515"/>
    <lineage>
        <taxon>Bacteria</taxon>
        <taxon>Bacillati</taxon>
        <taxon>Actinomycetota</taxon>
        <taxon>Actinomycetes</taxon>
        <taxon>Streptosporangiales</taxon>
        <taxon>Streptosporangiaceae</taxon>
        <taxon>Nonomuraea</taxon>
    </lineage>
</organism>
<dbReference type="GO" id="GO:0005576">
    <property type="term" value="C:extracellular region"/>
    <property type="evidence" value="ECO:0007669"/>
    <property type="project" value="UniProtKB-SubCell"/>
</dbReference>
<sequence>MRVLGAGLVVIGALAAGCGGAGTDTTVAKPKVDTAAATRQAKAAKVAAAAKVKANELGQIPVIMFHRVVDKPTTQDDRTPAQFRADLERLAKDGYVPVSAAEYTTGKIDIPAGKHAVVLTFDDSSPSQLTLDELGQPKQGTAVQILQDVAKRNPGFRAAATFYVTGDMFGKTAPEEQAQMMLWLKQNGFDIGNHTRDHHSLSGKPQKAVADEIAAGQKLVTELDGAPPVTLALPYGNQPRKKDWARSGKSGDVAYNHAGVFLAGYTPAPAPFNKNFDPLGIPRIRAMDKKGDCAQFCSTAWLDWLNQNADQRYTSDGDPTTVAYPKFKAPFLRKDFAARALPY</sequence>
<dbReference type="Gene3D" id="3.20.20.370">
    <property type="entry name" value="Glycoside hydrolase/deacetylase"/>
    <property type="match status" value="1"/>
</dbReference>
<dbReference type="PROSITE" id="PS51257">
    <property type="entry name" value="PROKAR_LIPOPROTEIN"/>
    <property type="match status" value="1"/>
</dbReference>
<name>A0A7W5YBS0_9ACTN</name>
<dbReference type="InterPro" id="IPR051398">
    <property type="entry name" value="Polysacch_Deacetylase"/>
</dbReference>
<dbReference type="PANTHER" id="PTHR34216:SF3">
    <property type="entry name" value="POLY-BETA-1,6-N-ACETYL-D-GLUCOSAMINE N-DEACETYLASE"/>
    <property type="match status" value="1"/>
</dbReference>
<dbReference type="GO" id="GO:0016810">
    <property type="term" value="F:hydrolase activity, acting on carbon-nitrogen (but not peptide) bonds"/>
    <property type="evidence" value="ECO:0007669"/>
    <property type="project" value="InterPro"/>
</dbReference>
<evidence type="ECO:0000313" key="6">
    <source>
        <dbReference type="Proteomes" id="UP000579945"/>
    </source>
</evidence>
<dbReference type="InterPro" id="IPR011330">
    <property type="entry name" value="Glyco_hydro/deAcase_b/a-brl"/>
</dbReference>
<evidence type="ECO:0000259" key="4">
    <source>
        <dbReference type="PROSITE" id="PS51677"/>
    </source>
</evidence>
<feature type="domain" description="NodB homology" evidence="4">
    <location>
        <begin position="115"/>
        <end position="343"/>
    </location>
</feature>
<keyword evidence="2 3" id="KW-0732">Signal</keyword>
<comment type="caution">
    <text evidence="5">The sequence shown here is derived from an EMBL/GenBank/DDBJ whole genome shotgun (WGS) entry which is preliminary data.</text>
</comment>
<dbReference type="Pfam" id="PF01522">
    <property type="entry name" value="Polysacc_deac_1"/>
    <property type="match status" value="1"/>
</dbReference>
<dbReference type="GeneID" id="95390715"/>
<dbReference type="GO" id="GO:0005975">
    <property type="term" value="P:carbohydrate metabolic process"/>
    <property type="evidence" value="ECO:0007669"/>
    <property type="project" value="InterPro"/>
</dbReference>
<keyword evidence="6" id="KW-1185">Reference proteome</keyword>